<evidence type="ECO:0000259" key="6">
    <source>
        <dbReference type="SMART" id="SM00322"/>
    </source>
</evidence>
<dbReference type="GO" id="GO:0031509">
    <property type="term" value="P:subtelomeric heterochromatin formation"/>
    <property type="evidence" value="ECO:0007669"/>
    <property type="project" value="EnsemblFungi"/>
</dbReference>
<dbReference type="STRING" id="1064592.G0V7P6"/>
<feature type="coiled-coil region" evidence="4">
    <location>
        <begin position="533"/>
        <end position="560"/>
    </location>
</feature>
<dbReference type="SUPFAM" id="SSF54791">
    <property type="entry name" value="Eukaryotic type KH-domain (KH-domain type I)"/>
    <property type="match status" value="6"/>
</dbReference>
<evidence type="ECO:0000256" key="2">
    <source>
        <dbReference type="ARBA" id="ARBA00022884"/>
    </source>
</evidence>
<keyword evidence="1" id="KW-0677">Repeat</keyword>
<dbReference type="SMART" id="SM00322">
    <property type="entry name" value="KH"/>
    <property type="match status" value="7"/>
</dbReference>
<keyword evidence="4" id="KW-0175">Coiled coil</keyword>
<evidence type="ECO:0000256" key="3">
    <source>
        <dbReference type="PROSITE-ProRule" id="PRU00117"/>
    </source>
</evidence>
<dbReference type="GO" id="GO:0005789">
    <property type="term" value="C:endoplasmic reticulum membrane"/>
    <property type="evidence" value="ECO:0007669"/>
    <property type="project" value="EnsemblFungi"/>
</dbReference>
<feature type="domain" description="K Homology" evidence="6">
    <location>
        <begin position="855"/>
        <end position="929"/>
    </location>
</feature>
<dbReference type="GO" id="GO:0043577">
    <property type="term" value="P:chemotropism"/>
    <property type="evidence" value="ECO:0007669"/>
    <property type="project" value="EnsemblFungi"/>
</dbReference>
<dbReference type="HOGENOM" id="CLU_003293_1_0_1"/>
<dbReference type="GO" id="GO:0000781">
    <property type="term" value="C:chromosome, telomeric region"/>
    <property type="evidence" value="ECO:0007669"/>
    <property type="project" value="GOC"/>
</dbReference>
<keyword evidence="8" id="KW-1185">Reference proteome</keyword>
<dbReference type="GO" id="GO:0003729">
    <property type="term" value="F:mRNA binding"/>
    <property type="evidence" value="ECO:0007669"/>
    <property type="project" value="EnsemblFungi"/>
</dbReference>
<dbReference type="Pfam" id="PF00013">
    <property type="entry name" value="KH_1"/>
    <property type="match status" value="7"/>
</dbReference>
<dbReference type="GO" id="GO:0045141">
    <property type="term" value="P:meiotic telomere clustering"/>
    <property type="evidence" value="ECO:0007669"/>
    <property type="project" value="EnsemblFungi"/>
</dbReference>
<dbReference type="Gene3D" id="3.30.1370.10">
    <property type="entry name" value="K Homology domain, type 1"/>
    <property type="match status" value="7"/>
</dbReference>
<dbReference type="InterPro" id="IPR057778">
    <property type="entry name" value="KH_Vigilin_N"/>
</dbReference>
<dbReference type="InterPro" id="IPR036612">
    <property type="entry name" value="KH_dom_type_1_sf"/>
</dbReference>
<proteinExistence type="predicted"/>
<dbReference type="Pfam" id="PF24668">
    <property type="entry name" value="KH_Vigilin"/>
    <property type="match status" value="1"/>
</dbReference>
<feature type="compositionally biased region" description="Polar residues" evidence="5">
    <location>
        <begin position="7"/>
        <end position="29"/>
    </location>
</feature>
<gene>
    <name evidence="7" type="primary">NCAS0A09360</name>
    <name evidence="7" type="ordered locus">NCAS_0A09360</name>
</gene>
<feature type="region of interest" description="Disordered" evidence="5">
    <location>
        <begin position="78"/>
        <end position="102"/>
    </location>
</feature>
<dbReference type="Proteomes" id="UP000001640">
    <property type="component" value="Chromosome 1"/>
</dbReference>
<dbReference type="EMBL" id="HE576752">
    <property type="protein sequence ID" value="CCC67494.1"/>
    <property type="molecule type" value="Genomic_DNA"/>
</dbReference>
<protein>
    <recommendedName>
        <fullName evidence="6">K Homology domain-containing protein</fullName>
    </recommendedName>
</protein>
<evidence type="ECO:0000313" key="7">
    <source>
        <dbReference type="EMBL" id="CCC67494.1"/>
    </source>
</evidence>
<feature type="domain" description="K Homology" evidence="6">
    <location>
        <begin position="776"/>
        <end position="851"/>
    </location>
</feature>
<dbReference type="AlphaFoldDB" id="G0V7P6"/>
<dbReference type="InParanoid" id="G0V7P6"/>
<feature type="domain" description="K Homology" evidence="6">
    <location>
        <begin position="177"/>
        <end position="255"/>
    </location>
</feature>
<dbReference type="OrthoDB" id="10027144at2759"/>
<dbReference type="InterPro" id="IPR004088">
    <property type="entry name" value="KH_dom_type_1"/>
</dbReference>
<dbReference type="CDD" id="cd22452">
    <property type="entry name" value="KH-I_ScSCP160_rpt7"/>
    <property type="match status" value="1"/>
</dbReference>
<evidence type="ECO:0000256" key="5">
    <source>
        <dbReference type="SAM" id="MobiDB-lite"/>
    </source>
</evidence>
<sequence length="1219" mass="134973">MSVFPEDQNQSIVNESASTMLSVSETDNGVETAVTTEETASEEKPAPVPVPLPSLKDLPSLGSNSIFANSKVTWGPNMQPSPPISCSPSLSSSLSPSPVSGAKRMRSKNIQESFTLDLQSQLSITKPELSRIVQSVKQAYNVSVESTLSKNSRTFLISGVATKVQDAKRDLVKQLTRPIDDVMTVPARCRAAIIGSGGKTIRGISEQYDVTINLARENNPDSYDEDLNDFTANVNFHGDFESVNMAKRRIEEIVKEETKTLSLRVPVKDEKIIPFIDLSAITVPEGVKCNFYRDTAEVNISGPRDDVKATKTGVQDYLNQLSSTLTEEKIKIPTKFQFLIDTKALKKEFNVIVTFPSDPTDELVSFVGQKDKVTEAIAFARANSKTFTVDSLDISKSHSKNLAHAKNLALYFTKYPALKDIKEAYPEVKIVLPAPSLLKDAASVVINISAKSESANEIKFARKELINFVNTITPLDTLTITDLDYELFHKSIKSTLLATEDKVPFIQLGDYFPGNDSIVLFYSSPEEDFKPSAEEINAELEKVNASLEPLRAKLNKMTNKVYTLDAKIQDDLLSPSSATLHLILEDVSKEEGNLQIKLHTPEANKVTIRGDDKAVKTANKALTSIVENPTKKSKITVEVASNSIARLVGTKGSNLNEIREKFDCQIDVPNHDEIKDKTAEIVLTGQEYNLEQAKKFIAAEAKKWADIVTKELVVPQKYHGSLIGANGVYRNRLQDKYSVFINFPRDSDIVTIRGPSRGVKQAFTELSALLDFERENGYKKIVVVPAEHVPRIIGKAGANINDIRADFGVEMDFLQKSTDPKVQETGEVELEITGTRAAINEAANKVQEIIDEAADFDSETLSVARKYHRIIVGSGGHNLRDIISKAGGDDIRNKNIDIPNANSESDVITVQGPKKFVASVLKQINKIVEDGENSVTKTLEIPEERHGALVGPGGMIRRQLETEFNVILEVPHKNETGPVRITGLPENVEKAEKKILTEIVRDSFDRELSVPASLHEFVSERGAFTQKLRIEEFVNVKHGNASRRATRLNRSNVVIPVEKVRPATEDEKKEQFRAVIEEVGEPRNDKEDGDIPWRLTYEPIDFSEVLSEDSDETKEATPKVEIDEAKKEETLNKVVKMIEDRVAKAASSTFAGYIWCADPRKFNKVVGPGGSNIKKIRDAADVIINVPRRSDKVNDVIYVRGTKEGVEKAEALILQALKH</sequence>
<feature type="domain" description="K Homology" evidence="6">
    <location>
        <begin position="706"/>
        <end position="771"/>
    </location>
</feature>
<keyword evidence="2 3" id="KW-0694">RNA-binding</keyword>
<feature type="region of interest" description="Disordered" evidence="5">
    <location>
        <begin position="1"/>
        <end position="53"/>
    </location>
</feature>
<evidence type="ECO:0000256" key="1">
    <source>
        <dbReference type="ARBA" id="ARBA00022737"/>
    </source>
</evidence>
<dbReference type="GeneID" id="96900973"/>
<dbReference type="PROSITE" id="PS50084">
    <property type="entry name" value="KH_TYPE_1"/>
    <property type="match status" value="7"/>
</dbReference>
<feature type="compositionally biased region" description="Low complexity" evidence="5">
    <location>
        <begin position="86"/>
        <end position="100"/>
    </location>
</feature>
<dbReference type="RefSeq" id="XP_003673875.1">
    <property type="nucleotide sequence ID" value="XM_003673827.1"/>
</dbReference>
<dbReference type="GO" id="GO:0000750">
    <property type="term" value="P:pheromone-dependent signal transduction involved in conjugation with cellular fusion"/>
    <property type="evidence" value="ECO:0007669"/>
    <property type="project" value="EnsemblFungi"/>
</dbReference>
<evidence type="ECO:0000313" key="8">
    <source>
        <dbReference type="Proteomes" id="UP000001640"/>
    </source>
</evidence>
<dbReference type="GO" id="GO:0001965">
    <property type="term" value="F:G-protein alpha-subunit binding"/>
    <property type="evidence" value="ECO:0007669"/>
    <property type="project" value="EnsemblFungi"/>
</dbReference>
<dbReference type="PANTHER" id="PTHR10288">
    <property type="entry name" value="KH DOMAIN CONTAINING RNA BINDING PROTEIN"/>
    <property type="match status" value="1"/>
</dbReference>
<feature type="domain" description="K Homology" evidence="6">
    <location>
        <begin position="1136"/>
        <end position="1218"/>
    </location>
</feature>
<evidence type="ECO:0000256" key="4">
    <source>
        <dbReference type="SAM" id="Coils"/>
    </source>
</evidence>
<dbReference type="FunCoup" id="G0V7P6">
    <property type="interactions" value="779"/>
</dbReference>
<dbReference type="GO" id="GO:0030466">
    <property type="term" value="P:silent mating-type cassette heterochromatin formation"/>
    <property type="evidence" value="ECO:0007669"/>
    <property type="project" value="EnsemblFungi"/>
</dbReference>
<dbReference type="InterPro" id="IPR004087">
    <property type="entry name" value="KH_dom"/>
</dbReference>
<reference evidence="8" key="1">
    <citation type="journal article" date="2011" name="Proc. Natl. Acad. Sci. U.S.A.">
        <title>Evolutionary erosion of yeast sex chromosomes by mating-type switching accidents.</title>
        <authorList>
            <person name="Gordon J.L."/>
            <person name="Armisen D."/>
            <person name="Proux-Wera E."/>
            <person name="Oheigeartaigh S.S."/>
            <person name="Byrne K.P."/>
            <person name="Wolfe K.H."/>
        </authorList>
    </citation>
    <scope>NUCLEOTIDE SEQUENCE [LARGE SCALE GENOMIC DNA]</scope>
    <source>
        <strain evidence="8">ATCC 76901 / BCRC 22586 / CBS 4309 / NBRC 1992 / NRRL Y-12630</strain>
    </source>
</reference>
<name>G0V7P6_NAUCA</name>
<dbReference type="OMA" id="WGPNMKP"/>
<dbReference type="eggNOG" id="KOG2208">
    <property type="taxonomic scope" value="Eukaryota"/>
</dbReference>
<feature type="domain" description="K Homology" evidence="6">
    <location>
        <begin position="631"/>
        <end position="702"/>
    </location>
</feature>
<accession>G0V7P6</accession>
<feature type="domain" description="K Homology" evidence="6">
    <location>
        <begin position="933"/>
        <end position="1000"/>
    </location>
</feature>
<reference key="2">
    <citation type="submission" date="2011-08" db="EMBL/GenBank/DDBJ databases">
        <title>Genome sequence of Naumovozyma castellii.</title>
        <authorList>
            <person name="Gordon J.L."/>
            <person name="Armisen D."/>
            <person name="Proux-Wera E."/>
            <person name="OhEigeartaigh S.S."/>
            <person name="Byrne K.P."/>
            <person name="Wolfe K.H."/>
        </authorList>
    </citation>
    <scope>NUCLEOTIDE SEQUENCE</scope>
    <source>
        <strain>Type strain:CBS 4309</strain>
    </source>
</reference>
<dbReference type="CDD" id="cd22449">
    <property type="entry name" value="KH-I_ScSCP160_rpt4"/>
    <property type="match status" value="1"/>
</dbReference>
<dbReference type="KEGG" id="ncs:NCAS_0A09360"/>
<organism evidence="7 8">
    <name type="scientific">Naumovozyma castellii</name>
    <name type="common">Yeast</name>
    <name type="synonym">Saccharomyces castellii</name>
    <dbReference type="NCBI Taxonomy" id="27288"/>
    <lineage>
        <taxon>Eukaryota</taxon>
        <taxon>Fungi</taxon>
        <taxon>Dikarya</taxon>
        <taxon>Ascomycota</taxon>
        <taxon>Saccharomycotina</taxon>
        <taxon>Saccharomycetes</taxon>
        <taxon>Saccharomycetales</taxon>
        <taxon>Saccharomycetaceae</taxon>
        <taxon>Naumovozyma</taxon>
    </lineage>
</organism>